<dbReference type="AlphaFoldDB" id="A0A0T6T4W8"/>
<reference evidence="6 13" key="4">
    <citation type="submission" date="2018-03" db="EMBL/GenBank/DDBJ databases">
        <title>Aeromonas veronii whole genome sequencing and analysis.</title>
        <authorList>
            <person name="Xie H."/>
            <person name="Liu T."/>
            <person name="Wang K."/>
        </authorList>
    </citation>
    <scope>NUCLEOTIDE SEQUENCE [LARGE SCALE GENOMIC DNA]</scope>
    <source>
        <strain evidence="6 13">XH.VA.1</strain>
    </source>
</reference>
<organism evidence="11 18">
    <name type="scientific">Aeromonas veronii</name>
    <dbReference type="NCBI Taxonomy" id="654"/>
    <lineage>
        <taxon>Bacteria</taxon>
        <taxon>Pseudomonadati</taxon>
        <taxon>Pseudomonadota</taxon>
        <taxon>Gammaproteobacteria</taxon>
        <taxon>Aeromonadales</taxon>
        <taxon>Aeromonadaceae</taxon>
        <taxon>Aeromonas</taxon>
    </lineage>
</organism>
<dbReference type="InterPro" id="IPR035571">
    <property type="entry name" value="UPF0234-like_C"/>
</dbReference>
<reference evidence="9" key="3">
    <citation type="submission" date="2017-10" db="EMBL/GenBank/DDBJ databases">
        <authorList>
            <person name="Colston S.M."/>
            <person name="Graf J."/>
        </authorList>
    </citation>
    <scope>NUCLEOTIDE SEQUENCE</scope>
    <source>
        <strain evidence="9">BAQ071013-135</strain>
    </source>
</reference>
<dbReference type="Pfam" id="PF04175">
    <property type="entry name" value="DUF406"/>
    <property type="match status" value="1"/>
</dbReference>
<dbReference type="KEGG" id="avo:AMS64_21590"/>
<evidence type="ECO:0000313" key="14">
    <source>
        <dbReference type="Proteomes" id="UP000267614"/>
    </source>
</evidence>
<reference evidence="3 12" key="1">
    <citation type="journal article" date="2016" name="J. Clin. Microbiol.">
        <title>Detection and Whole-Genome Sequencing of Carbapenemase-Producing Aeromonas hydrophila Isolates from Routine Perirectal Surveillance Culture.</title>
        <authorList>
            <person name="Hughes H.Y."/>
            <person name="Conlan S.P."/>
            <person name="Lau A.F."/>
            <person name="Dekker J.P."/>
            <person name="Michelin A.V."/>
            <person name="Youn J.H."/>
            <person name="Henderson D.K."/>
            <person name="Frank K.M."/>
            <person name="Segre J.A."/>
            <person name="Palmore T.N."/>
        </authorList>
    </citation>
    <scope>NUCLEOTIDE SEQUENCE [LARGE SCALE GENOMIC DNA]</scope>
    <source>
        <strain evidence="3 12">AVNIH1</strain>
    </source>
</reference>
<dbReference type="Proteomes" id="UP000241986">
    <property type="component" value="Unassembled WGS sequence"/>
</dbReference>
<accession>A0A0T6T4W8</accession>
<evidence type="ECO:0000313" key="5">
    <source>
        <dbReference type="EMBL" id="BBR38016.1"/>
    </source>
</evidence>
<reference evidence="9" key="7">
    <citation type="journal article" date="2019" name="PLoS ONE">
        <title>Identification and characterization of putative Aeromonas spp. T3SS effectors.</title>
        <authorList>
            <person name="Rangel L.T."/>
            <person name="Marden J."/>
            <person name="Colston S."/>
            <person name="Setubal J.C."/>
            <person name="Graf J."/>
            <person name="Gogarten J.P."/>
        </authorList>
    </citation>
    <scope>NUCLEOTIDE SEQUENCE</scope>
    <source>
        <strain evidence="9">BAQ071013-135</strain>
    </source>
</reference>
<evidence type="ECO:0000313" key="9">
    <source>
        <dbReference type="EMBL" id="TND52340.1"/>
    </source>
</evidence>
<reference evidence="10 17" key="2">
    <citation type="submission" date="2017-08" db="EMBL/GenBank/DDBJ databases">
        <title>Aeromonas veronii bv sobria strain NS22 whole genome sequencing.</title>
        <authorList>
            <person name="Katharios P."/>
            <person name="Ha V.Q."/>
            <person name="Smyrli M."/>
        </authorList>
    </citation>
    <scope>NUCLEOTIDE SEQUENCE [LARGE SCALE GENOMIC DNA]</scope>
    <source>
        <strain evidence="10 17">NS22</strain>
    </source>
</reference>
<name>A0A0T6T4W8_AERVE</name>
<keyword evidence="17" id="KW-1185">Reference proteome</keyword>
<reference evidence="4 14" key="6">
    <citation type="submission" date="2018-11" db="EMBL/GenBank/DDBJ databases">
        <title>Complete genome sequence of multidrug-resistant Aeromonas veronii strain MS-18-37.</title>
        <authorList>
            <person name="Abdelhamed H."/>
            <person name="Lawrence M."/>
            <person name="Waldbieser G."/>
        </authorList>
    </citation>
    <scope>NUCLEOTIDE SEQUENCE [LARGE SCALE GENOMIC DNA]</scope>
    <source>
        <strain evidence="4 14">MS-18-37</strain>
    </source>
</reference>
<feature type="domain" description="CHRD" evidence="2">
    <location>
        <begin position="51"/>
        <end position="100"/>
    </location>
</feature>
<dbReference type="EMBL" id="CP014774">
    <property type="protein sequence ID" value="ANB53122.1"/>
    <property type="molecule type" value="Genomic_DNA"/>
</dbReference>
<reference evidence="5 19" key="10">
    <citation type="submission" date="2019-12" db="EMBL/GenBank/DDBJ databases">
        <title>complete genome sequences of Aeromonas veronii str. WP3-W19-ESBL-03 isolated from wastewater treatment plant effluent.</title>
        <authorList>
            <person name="Sekizuka T."/>
            <person name="Itokawa K."/>
            <person name="Yatsu K."/>
            <person name="Inamine Y."/>
            <person name="Kuroda M."/>
        </authorList>
    </citation>
    <scope>NUCLEOTIDE SEQUENCE [LARGE SCALE GENOMIC DNA]</scope>
    <source>
        <strain evidence="5 19">WP3-W19-ESBL-03</strain>
    </source>
</reference>
<dbReference type="Proteomes" id="UP000309618">
    <property type="component" value="Unassembled WGS sequence"/>
</dbReference>
<dbReference type="OrthoDB" id="5588209at2"/>
<reference evidence="7 15" key="5">
    <citation type="submission" date="2018-09" db="EMBL/GenBank/DDBJ databases">
        <title>Genome sequencing of Aeromonas veronii MS-17-88.</title>
        <authorList>
            <person name="Tekedar H.C."/>
            <person name="Arick M.A."/>
            <person name="Hsu C.-Y."/>
            <person name="Thrash A."/>
            <person name="Karsi A."/>
            <person name="Lawrence M.L."/>
            <person name="Abdelhamed H."/>
        </authorList>
    </citation>
    <scope>NUCLEOTIDE SEQUENCE [LARGE SCALE GENOMIC DNA]</scope>
    <source>
        <strain evidence="7 15">MS 17-88</strain>
    </source>
</reference>
<evidence type="ECO:0000256" key="1">
    <source>
        <dbReference type="ARBA" id="ARBA00006201"/>
    </source>
</evidence>
<evidence type="ECO:0000313" key="18">
    <source>
        <dbReference type="Proteomes" id="UP000439123"/>
    </source>
</evidence>
<dbReference type="Proteomes" id="UP000267614">
    <property type="component" value="Chromosome"/>
</dbReference>
<dbReference type="EMBL" id="CP033604">
    <property type="protein sequence ID" value="AYV38869.1"/>
    <property type="molecule type" value="Genomic_DNA"/>
</dbReference>
<reference evidence="11 18" key="9">
    <citation type="submission" date="2019-10" db="EMBL/GenBank/DDBJ databases">
        <authorList>
            <person name="Karimi E."/>
        </authorList>
    </citation>
    <scope>NUCLEOTIDE SEQUENCE [LARGE SCALE GENOMIC DNA]</scope>
    <source>
        <strain evidence="11">Aeromonas sp. 8C</strain>
    </source>
</reference>
<proteinExistence type="inferred from homology"/>
<dbReference type="EMBL" id="PZKL01000003">
    <property type="protein sequence ID" value="PTH83032.1"/>
    <property type="molecule type" value="Genomic_DNA"/>
</dbReference>
<evidence type="ECO:0000313" key="16">
    <source>
        <dbReference type="Proteomes" id="UP000309618"/>
    </source>
</evidence>
<protein>
    <submittedName>
        <fullName evidence="9">DUF406 domain-containing protein</fullName>
    </submittedName>
    <submittedName>
        <fullName evidence="4">DUF406 family protein</fullName>
    </submittedName>
</protein>
<evidence type="ECO:0000313" key="17">
    <source>
        <dbReference type="Proteomes" id="UP000323129"/>
    </source>
</evidence>
<dbReference type="STRING" id="654.AMS64_21590"/>
<dbReference type="GeneID" id="60787454"/>
<dbReference type="EMBL" id="SSUX01000014">
    <property type="protein sequence ID" value="THJ41983.1"/>
    <property type="molecule type" value="Genomic_DNA"/>
</dbReference>
<gene>
    <name evidence="11" type="ORF">AERO8C_70573</name>
    <name evidence="9" type="ORF">CF123_16765</name>
    <name evidence="10" type="ORF">CJF24_03520</name>
    <name evidence="7" type="ORF">D6R50_22935</name>
    <name evidence="6" type="ORF">DAA48_01040</name>
    <name evidence="8" type="ORF">E8Q35_16970</name>
    <name evidence="4" type="ORF">EFI48_19750</name>
    <name evidence="3" type="ORF">WM43_10835</name>
    <name evidence="5" type="ORF">WP3W19E03_05410</name>
</gene>
<evidence type="ECO:0000313" key="11">
    <source>
        <dbReference type="EMBL" id="VXA88944.1"/>
    </source>
</evidence>
<dbReference type="Proteomes" id="UP000796104">
    <property type="component" value="Unassembled WGS sequence"/>
</dbReference>
<evidence type="ECO:0000313" key="13">
    <source>
        <dbReference type="Proteomes" id="UP000241986"/>
    </source>
</evidence>
<sequence>MSVDEKVELNETCDSCGCFAEIGTIIGEGDDVMDLVIEAAAEADARAKLAAYEALAKQVTAEAQVSSELTQGANGVILKARLQFTCTAEKLIFEMRARSI</sequence>
<dbReference type="OMA" id="MGFIIKE"/>
<dbReference type="Proteomes" id="UP000323129">
    <property type="component" value="Unassembled WGS sequence"/>
</dbReference>
<evidence type="ECO:0000313" key="15">
    <source>
        <dbReference type="Proteomes" id="UP000281725"/>
    </source>
</evidence>
<dbReference type="EMBL" id="CABWLC010000020">
    <property type="protein sequence ID" value="VXA88944.1"/>
    <property type="molecule type" value="Genomic_DNA"/>
</dbReference>
<dbReference type="PANTHER" id="PTHR38769">
    <property type="entry name" value="UPF0381 PROTEIN YFCZ-RELATED"/>
    <property type="match status" value="1"/>
</dbReference>
<dbReference type="EMBL" id="NQMC01000006">
    <property type="protein sequence ID" value="TYD47585.1"/>
    <property type="molecule type" value="Genomic_DNA"/>
</dbReference>
<evidence type="ECO:0000313" key="8">
    <source>
        <dbReference type="EMBL" id="THJ41983.1"/>
    </source>
</evidence>
<dbReference type="InterPro" id="IPR010895">
    <property type="entry name" value="CHRD"/>
</dbReference>
<dbReference type="InterPro" id="IPR005272">
    <property type="entry name" value="DUF406"/>
</dbReference>
<evidence type="ECO:0000313" key="12">
    <source>
        <dbReference type="Proteomes" id="UP000076809"/>
    </source>
</evidence>
<comment type="similarity">
    <text evidence="1">Belongs to the UPF0381 family.</text>
</comment>
<dbReference type="RefSeq" id="WP_005339945.1">
    <property type="nucleotide sequence ID" value="NZ_AP022038.1"/>
</dbReference>
<dbReference type="EMBL" id="PDXJ01000023">
    <property type="protein sequence ID" value="TND52340.1"/>
    <property type="molecule type" value="Genomic_DNA"/>
</dbReference>
<evidence type="ECO:0000313" key="19">
    <source>
        <dbReference type="Proteomes" id="UP000515442"/>
    </source>
</evidence>
<evidence type="ECO:0000313" key="3">
    <source>
        <dbReference type="EMBL" id="ANB53122.1"/>
    </source>
</evidence>
<dbReference type="Proteomes" id="UP000281725">
    <property type="component" value="Unassembled WGS sequence"/>
</dbReference>
<dbReference type="Proteomes" id="UP000439123">
    <property type="component" value="Unassembled WGS sequence"/>
</dbReference>
<dbReference type="GO" id="GO:0005829">
    <property type="term" value="C:cytosol"/>
    <property type="evidence" value="ECO:0007669"/>
    <property type="project" value="TreeGrafter"/>
</dbReference>
<dbReference type="Proteomes" id="UP000076809">
    <property type="component" value="Chromosome"/>
</dbReference>
<dbReference type="EMBL" id="RAWX01000007">
    <property type="protein sequence ID" value="RKJ84504.1"/>
    <property type="molecule type" value="Genomic_DNA"/>
</dbReference>
<dbReference type="PROSITE" id="PS50933">
    <property type="entry name" value="CHRD"/>
    <property type="match status" value="1"/>
</dbReference>
<dbReference type="Proteomes" id="UP000515442">
    <property type="component" value="Chromosome"/>
</dbReference>
<dbReference type="eggNOG" id="COG3691">
    <property type="taxonomic scope" value="Bacteria"/>
</dbReference>
<evidence type="ECO:0000313" key="6">
    <source>
        <dbReference type="EMBL" id="PTH83032.1"/>
    </source>
</evidence>
<dbReference type="PANTHER" id="PTHR38769:SF1">
    <property type="entry name" value="UPF0381 PROTEIN YFCZ-RELATED"/>
    <property type="match status" value="1"/>
</dbReference>
<dbReference type="EMBL" id="AP022038">
    <property type="protein sequence ID" value="BBR38016.1"/>
    <property type="molecule type" value="Genomic_DNA"/>
</dbReference>
<dbReference type="Gene3D" id="3.30.70.860">
    <property type="match status" value="1"/>
</dbReference>
<accession>A0A653LCF9</accession>
<evidence type="ECO:0000259" key="2">
    <source>
        <dbReference type="PROSITE" id="PS50933"/>
    </source>
</evidence>
<reference evidence="8 16" key="8">
    <citation type="submission" date="2019-04" db="EMBL/GenBank/DDBJ databases">
        <title>Comparative genomics of Aeromonas veronii strains pathogenic to fish.</title>
        <authorList>
            <person name="Cascarano M.C."/>
            <person name="Smyrli M."/>
            <person name="Katharios P."/>
        </authorList>
    </citation>
    <scope>NUCLEOTIDE SEQUENCE [LARGE SCALE GENOMIC DNA]</scope>
    <source>
        <strain evidence="8 16">XU1</strain>
    </source>
</reference>
<evidence type="ECO:0000313" key="4">
    <source>
        <dbReference type="EMBL" id="AYV38869.1"/>
    </source>
</evidence>
<evidence type="ECO:0000313" key="10">
    <source>
        <dbReference type="EMBL" id="TYD47585.1"/>
    </source>
</evidence>
<accession>A0A318DA02</accession>
<evidence type="ECO:0000313" key="7">
    <source>
        <dbReference type="EMBL" id="RKJ84504.1"/>
    </source>
</evidence>